<keyword evidence="12" id="KW-1185">Reference proteome</keyword>
<dbReference type="AlphaFoldDB" id="A0A914NJR2"/>
<keyword evidence="5 11" id="KW-0812">Transmembrane</keyword>
<evidence type="ECO:0000256" key="8">
    <source>
        <dbReference type="ARBA" id="ARBA00023098"/>
    </source>
</evidence>
<dbReference type="PANTHER" id="PTHR11157">
    <property type="entry name" value="FATTY ACID ACYL TRANSFERASE-RELATED"/>
    <property type="match status" value="1"/>
</dbReference>
<sequence>MDIFLETYNYENSKQWLMDYESLLLKCVFVYIVTIFSLKFVMTNRKPFDLQMPLIIWNGLLAVFSIAGFIRITPTFISTIMNKGIARKNNKNC</sequence>
<evidence type="ECO:0000256" key="6">
    <source>
        <dbReference type="ARBA" id="ARBA00022832"/>
    </source>
</evidence>
<comment type="catalytic activity">
    <reaction evidence="11">
        <text>a very-long-chain acyl-CoA + malonyl-CoA + H(+) = a very-long-chain 3-oxoacyl-CoA + CO2 + CoA</text>
        <dbReference type="Rhea" id="RHEA:32727"/>
        <dbReference type="ChEBI" id="CHEBI:15378"/>
        <dbReference type="ChEBI" id="CHEBI:16526"/>
        <dbReference type="ChEBI" id="CHEBI:57287"/>
        <dbReference type="ChEBI" id="CHEBI:57384"/>
        <dbReference type="ChEBI" id="CHEBI:90725"/>
        <dbReference type="ChEBI" id="CHEBI:90736"/>
        <dbReference type="EC" id="2.3.1.199"/>
    </reaction>
</comment>
<dbReference type="WBParaSite" id="Minc3s06519g39937">
    <property type="protein sequence ID" value="Minc3s06519g39937"/>
    <property type="gene ID" value="Minc3s06519g39937"/>
</dbReference>
<dbReference type="GO" id="GO:0034626">
    <property type="term" value="P:fatty acid elongation, polyunsaturated fatty acid"/>
    <property type="evidence" value="ECO:0007669"/>
    <property type="project" value="TreeGrafter"/>
</dbReference>
<keyword evidence="6 11" id="KW-0276">Fatty acid metabolism</keyword>
<evidence type="ECO:0000256" key="1">
    <source>
        <dbReference type="ARBA" id="ARBA00004141"/>
    </source>
</evidence>
<evidence type="ECO:0000313" key="13">
    <source>
        <dbReference type="WBParaSite" id="Minc3s06519g39937"/>
    </source>
</evidence>
<dbReference type="GO" id="GO:0030148">
    <property type="term" value="P:sphingolipid biosynthetic process"/>
    <property type="evidence" value="ECO:0007669"/>
    <property type="project" value="TreeGrafter"/>
</dbReference>
<comment type="pathway">
    <text evidence="2">Lipid metabolism; fatty acid biosynthesis.</text>
</comment>
<evidence type="ECO:0000256" key="10">
    <source>
        <dbReference type="ARBA" id="ARBA00023160"/>
    </source>
</evidence>
<dbReference type="PANTHER" id="PTHR11157:SF29">
    <property type="entry name" value="ELONGATION OF LONG CHAIN FATTY ACIDS PROTEIN 5"/>
    <property type="match status" value="1"/>
</dbReference>
<dbReference type="GO" id="GO:0009922">
    <property type="term" value="F:fatty acid elongase activity"/>
    <property type="evidence" value="ECO:0007669"/>
    <property type="project" value="UniProtKB-EC"/>
</dbReference>
<dbReference type="Proteomes" id="UP000887563">
    <property type="component" value="Unplaced"/>
</dbReference>
<evidence type="ECO:0000313" key="12">
    <source>
        <dbReference type="Proteomes" id="UP000887563"/>
    </source>
</evidence>
<name>A0A914NJR2_MELIC</name>
<evidence type="ECO:0000256" key="3">
    <source>
        <dbReference type="ARBA" id="ARBA00022516"/>
    </source>
</evidence>
<accession>A0A914NJR2</accession>
<evidence type="ECO:0000256" key="7">
    <source>
        <dbReference type="ARBA" id="ARBA00022989"/>
    </source>
</evidence>
<keyword evidence="3 11" id="KW-0444">Lipid biosynthesis</keyword>
<comment type="caution">
    <text evidence="11">Lacks conserved residue(s) required for the propagation of feature annotation.</text>
</comment>
<reference evidence="13" key="1">
    <citation type="submission" date="2022-11" db="UniProtKB">
        <authorList>
            <consortium name="WormBaseParasite"/>
        </authorList>
    </citation>
    <scope>IDENTIFICATION</scope>
</reference>
<dbReference type="Pfam" id="PF01151">
    <property type="entry name" value="ELO"/>
    <property type="match status" value="1"/>
</dbReference>
<keyword evidence="9 11" id="KW-0472">Membrane</keyword>
<dbReference type="GO" id="GO:0005789">
    <property type="term" value="C:endoplasmic reticulum membrane"/>
    <property type="evidence" value="ECO:0007669"/>
    <property type="project" value="TreeGrafter"/>
</dbReference>
<keyword evidence="7 11" id="KW-1133">Transmembrane helix</keyword>
<comment type="similarity">
    <text evidence="11">Belongs to the ELO family.</text>
</comment>
<keyword evidence="10 11" id="KW-0275">Fatty acid biosynthesis</keyword>
<evidence type="ECO:0000256" key="4">
    <source>
        <dbReference type="ARBA" id="ARBA00022679"/>
    </source>
</evidence>
<evidence type="ECO:0000256" key="5">
    <source>
        <dbReference type="ARBA" id="ARBA00022692"/>
    </source>
</evidence>
<proteinExistence type="inferred from homology"/>
<evidence type="ECO:0000256" key="2">
    <source>
        <dbReference type="ARBA" id="ARBA00005194"/>
    </source>
</evidence>
<evidence type="ECO:0000256" key="11">
    <source>
        <dbReference type="RuleBase" id="RU361115"/>
    </source>
</evidence>
<dbReference type="EC" id="2.3.1.199" evidence="11"/>
<keyword evidence="8 11" id="KW-0443">Lipid metabolism</keyword>
<dbReference type="GO" id="GO:0034625">
    <property type="term" value="P:fatty acid elongation, monounsaturated fatty acid"/>
    <property type="evidence" value="ECO:0007669"/>
    <property type="project" value="TreeGrafter"/>
</dbReference>
<protein>
    <recommendedName>
        <fullName evidence="11">Elongation of very long chain fatty acids protein</fullName>
        <ecNumber evidence="11">2.3.1.199</ecNumber>
    </recommendedName>
    <alternativeName>
        <fullName evidence="11">Very-long-chain 3-oxoacyl-CoA synthase</fullName>
    </alternativeName>
</protein>
<dbReference type="InterPro" id="IPR002076">
    <property type="entry name" value="ELO_fam"/>
</dbReference>
<dbReference type="GO" id="GO:0042761">
    <property type="term" value="P:very long-chain fatty acid biosynthetic process"/>
    <property type="evidence" value="ECO:0007669"/>
    <property type="project" value="TreeGrafter"/>
</dbReference>
<dbReference type="GO" id="GO:0019367">
    <property type="term" value="P:fatty acid elongation, saturated fatty acid"/>
    <property type="evidence" value="ECO:0007669"/>
    <property type="project" value="TreeGrafter"/>
</dbReference>
<comment type="subcellular location">
    <subcellularLocation>
        <location evidence="1">Membrane</location>
        <topology evidence="1">Multi-pass membrane protein</topology>
    </subcellularLocation>
</comment>
<organism evidence="12 13">
    <name type="scientific">Meloidogyne incognita</name>
    <name type="common">Southern root-knot nematode worm</name>
    <name type="synonym">Oxyuris incognita</name>
    <dbReference type="NCBI Taxonomy" id="6306"/>
    <lineage>
        <taxon>Eukaryota</taxon>
        <taxon>Metazoa</taxon>
        <taxon>Ecdysozoa</taxon>
        <taxon>Nematoda</taxon>
        <taxon>Chromadorea</taxon>
        <taxon>Rhabditida</taxon>
        <taxon>Tylenchina</taxon>
        <taxon>Tylenchomorpha</taxon>
        <taxon>Tylenchoidea</taxon>
        <taxon>Meloidogynidae</taxon>
        <taxon>Meloidogyninae</taxon>
        <taxon>Meloidogyne</taxon>
        <taxon>Meloidogyne incognita group</taxon>
    </lineage>
</organism>
<feature type="transmembrane region" description="Helical" evidence="11">
    <location>
        <begin position="23"/>
        <end position="42"/>
    </location>
</feature>
<keyword evidence="4 11" id="KW-0808">Transferase</keyword>
<evidence type="ECO:0000256" key="9">
    <source>
        <dbReference type="ARBA" id="ARBA00023136"/>
    </source>
</evidence>
<feature type="transmembrane region" description="Helical" evidence="11">
    <location>
        <begin position="54"/>
        <end position="73"/>
    </location>
</feature>